<keyword evidence="2" id="KW-1133">Transmembrane helix</keyword>
<organism evidence="4 5">
    <name type="scientific">Actinomadura mexicana</name>
    <dbReference type="NCBI Taxonomy" id="134959"/>
    <lineage>
        <taxon>Bacteria</taxon>
        <taxon>Bacillati</taxon>
        <taxon>Actinomycetota</taxon>
        <taxon>Actinomycetes</taxon>
        <taxon>Streptosporangiales</taxon>
        <taxon>Thermomonosporaceae</taxon>
        <taxon>Actinomadura</taxon>
    </lineage>
</organism>
<sequence length="220" mass="23348">MTIRSTGGRVAAYAWLVFAALNLIDLFVGITGDPDYSLTTVTIAFLLLLGCGIAYTVGMRPLIAGDEGGVTVRNPLRDVRAPWGAVRRIEGKNALTVVFAGPDGTDLETRAWVLQTSPRAQAKAEARAEKEARKGKEQGQGFDLRGRTPTAYAAQQLNEMKDRQRPKARSGAPDRAAKARAGSQEEGPARGTVRWSVPALASLAVPLAVVVVLLIVGAVS</sequence>
<keyword evidence="2" id="KW-0472">Membrane</keyword>
<feature type="region of interest" description="Disordered" evidence="1">
    <location>
        <begin position="123"/>
        <end position="191"/>
    </location>
</feature>
<reference evidence="5" key="1">
    <citation type="submission" date="2017-06" db="EMBL/GenBank/DDBJ databases">
        <authorList>
            <person name="Varghese N."/>
            <person name="Submissions S."/>
        </authorList>
    </citation>
    <scope>NUCLEOTIDE SEQUENCE [LARGE SCALE GENOMIC DNA]</scope>
    <source>
        <strain evidence="5">DSM 44485</strain>
    </source>
</reference>
<evidence type="ECO:0000256" key="2">
    <source>
        <dbReference type="SAM" id="Phobius"/>
    </source>
</evidence>
<dbReference type="Pfam" id="PF10756">
    <property type="entry name" value="bPH_6"/>
    <property type="match status" value="1"/>
</dbReference>
<proteinExistence type="predicted"/>
<dbReference type="AlphaFoldDB" id="A0A239C7F4"/>
<dbReference type="Proteomes" id="UP000198420">
    <property type="component" value="Unassembled WGS sequence"/>
</dbReference>
<evidence type="ECO:0000259" key="3">
    <source>
        <dbReference type="Pfam" id="PF10756"/>
    </source>
</evidence>
<feature type="compositionally biased region" description="Basic and acidic residues" evidence="1">
    <location>
        <begin position="123"/>
        <end position="137"/>
    </location>
</feature>
<evidence type="ECO:0000313" key="5">
    <source>
        <dbReference type="Proteomes" id="UP000198420"/>
    </source>
</evidence>
<dbReference type="EMBL" id="FZNP01000012">
    <property type="protein sequence ID" value="SNS16040.1"/>
    <property type="molecule type" value="Genomic_DNA"/>
</dbReference>
<evidence type="ECO:0000256" key="1">
    <source>
        <dbReference type="SAM" id="MobiDB-lite"/>
    </source>
</evidence>
<feature type="transmembrane region" description="Helical" evidence="2">
    <location>
        <begin position="36"/>
        <end position="57"/>
    </location>
</feature>
<feature type="transmembrane region" description="Helical" evidence="2">
    <location>
        <begin position="199"/>
        <end position="219"/>
    </location>
</feature>
<feature type="transmembrane region" description="Helical" evidence="2">
    <location>
        <begin position="12"/>
        <end position="30"/>
    </location>
</feature>
<keyword evidence="5" id="KW-1185">Reference proteome</keyword>
<name>A0A239C7F4_9ACTN</name>
<protein>
    <submittedName>
        <fullName evidence="4">PH domain-containing protein</fullName>
    </submittedName>
</protein>
<dbReference type="OrthoDB" id="3819655at2"/>
<evidence type="ECO:0000313" key="4">
    <source>
        <dbReference type="EMBL" id="SNS16040.1"/>
    </source>
</evidence>
<gene>
    <name evidence="4" type="ORF">SAMN06265355_11246</name>
</gene>
<accession>A0A239C7F4</accession>
<keyword evidence="2" id="KW-0812">Transmembrane</keyword>
<dbReference type="InterPro" id="IPR019692">
    <property type="entry name" value="CFP-6_PH"/>
</dbReference>
<feature type="domain" description="Low molecular weight protein antigen 6 PH" evidence="3">
    <location>
        <begin position="66"/>
        <end position="127"/>
    </location>
</feature>
<dbReference type="RefSeq" id="WP_089314814.1">
    <property type="nucleotide sequence ID" value="NZ_FZNP01000012.1"/>
</dbReference>